<keyword evidence="3" id="KW-1185">Reference proteome</keyword>
<accession>A0A8G0ZVK8</accession>
<feature type="domain" description="GmrSD restriction endonucleases N-terminal" evidence="1">
    <location>
        <begin position="14"/>
        <end position="63"/>
    </location>
</feature>
<dbReference type="Proteomes" id="UP000826300">
    <property type="component" value="Chromosome"/>
</dbReference>
<evidence type="ECO:0000313" key="2">
    <source>
        <dbReference type="EMBL" id="QYZ69465.1"/>
    </source>
</evidence>
<dbReference type="PANTHER" id="PTHR35149">
    <property type="entry name" value="SLL5132 PROTEIN"/>
    <property type="match status" value="1"/>
</dbReference>
<gene>
    <name evidence="2" type="ORF">JO391_17295</name>
</gene>
<reference evidence="2" key="1">
    <citation type="submission" date="2021-02" db="EMBL/GenBank/DDBJ databases">
        <title>Rhodobacter shimadae sp. nov., an aerobic anoxygenic phototrophic bacterium isolated from a hot spring.</title>
        <authorList>
            <person name="Muramatsu S."/>
            <person name="Haruta S."/>
            <person name="Hirose S."/>
            <person name="Hanada S."/>
        </authorList>
    </citation>
    <scope>NUCLEOTIDE SEQUENCE</scope>
    <source>
        <strain evidence="2">N10</strain>
    </source>
</reference>
<organism evidence="2 3">
    <name type="scientific">Neotabrizicola shimadae</name>
    <dbReference type="NCBI Taxonomy" id="2807096"/>
    <lineage>
        <taxon>Bacteria</taxon>
        <taxon>Pseudomonadati</taxon>
        <taxon>Pseudomonadota</taxon>
        <taxon>Alphaproteobacteria</taxon>
        <taxon>Rhodobacterales</taxon>
        <taxon>Paracoccaceae</taxon>
        <taxon>Neotabrizicola</taxon>
    </lineage>
</organism>
<sequence>MPASAFNTSNESYRQLLSGGDIYRIPRFQRDYSWKEEHWEDLWSDILDLIRDNTETSHYMGYLGSGLVLVS</sequence>
<evidence type="ECO:0000313" key="3">
    <source>
        <dbReference type="Proteomes" id="UP000826300"/>
    </source>
</evidence>
<name>A0A8G0ZVK8_9RHOB</name>
<dbReference type="RefSeq" id="WP_220661683.1">
    <property type="nucleotide sequence ID" value="NZ_CP069370.1"/>
</dbReference>
<protein>
    <submittedName>
        <fullName evidence="2">DUF262 domain-containing protein</fullName>
    </submittedName>
</protein>
<dbReference type="KEGG" id="nsm:JO391_17295"/>
<dbReference type="AlphaFoldDB" id="A0A8G0ZVK8"/>
<dbReference type="EMBL" id="CP069370">
    <property type="protein sequence ID" value="QYZ69465.1"/>
    <property type="molecule type" value="Genomic_DNA"/>
</dbReference>
<dbReference type="PANTHER" id="PTHR35149:SF2">
    <property type="entry name" value="DUF262 DOMAIN-CONTAINING PROTEIN"/>
    <property type="match status" value="1"/>
</dbReference>
<evidence type="ECO:0000259" key="1">
    <source>
        <dbReference type="Pfam" id="PF03235"/>
    </source>
</evidence>
<dbReference type="InterPro" id="IPR004919">
    <property type="entry name" value="GmrSD_N"/>
</dbReference>
<proteinExistence type="predicted"/>
<dbReference type="Pfam" id="PF03235">
    <property type="entry name" value="GmrSD_N"/>
    <property type="match status" value="1"/>
</dbReference>